<accession>A0A4S8LHT1</accession>
<reference evidence="5 6" key="1">
    <citation type="journal article" date="2019" name="Nat. Ecol. Evol.">
        <title>Megaphylogeny resolves global patterns of mushroom evolution.</title>
        <authorList>
            <person name="Varga T."/>
            <person name="Krizsan K."/>
            <person name="Foldi C."/>
            <person name="Dima B."/>
            <person name="Sanchez-Garcia M."/>
            <person name="Sanchez-Ramirez S."/>
            <person name="Szollosi G.J."/>
            <person name="Szarkandi J.G."/>
            <person name="Papp V."/>
            <person name="Albert L."/>
            <person name="Andreopoulos W."/>
            <person name="Angelini C."/>
            <person name="Antonin V."/>
            <person name="Barry K.W."/>
            <person name="Bougher N.L."/>
            <person name="Buchanan P."/>
            <person name="Buyck B."/>
            <person name="Bense V."/>
            <person name="Catcheside P."/>
            <person name="Chovatia M."/>
            <person name="Cooper J."/>
            <person name="Damon W."/>
            <person name="Desjardin D."/>
            <person name="Finy P."/>
            <person name="Geml J."/>
            <person name="Haridas S."/>
            <person name="Hughes K."/>
            <person name="Justo A."/>
            <person name="Karasinski D."/>
            <person name="Kautmanova I."/>
            <person name="Kiss B."/>
            <person name="Kocsube S."/>
            <person name="Kotiranta H."/>
            <person name="LaButti K.M."/>
            <person name="Lechner B.E."/>
            <person name="Liimatainen K."/>
            <person name="Lipzen A."/>
            <person name="Lukacs Z."/>
            <person name="Mihaltcheva S."/>
            <person name="Morgado L.N."/>
            <person name="Niskanen T."/>
            <person name="Noordeloos M.E."/>
            <person name="Ohm R.A."/>
            <person name="Ortiz-Santana B."/>
            <person name="Ovrebo C."/>
            <person name="Racz N."/>
            <person name="Riley R."/>
            <person name="Savchenko A."/>
            <person name="Shiryaev A."/>
            <person name="Soop K."/>
            <person name="Spirin V."/>
            <person name="Szebenyi C."/>
            <person name="Tomsovsky M."/>
            <person name="Tulloss R.E."/>
            <person name="Uehling J."/>
            <person name="Grigoriev I.V."/>
            <person name="Vagvolgyi C."/>
            <person name="Papp T."/>
            <person name="Martin F.M."/>
            <person name="Miettinen O."/>
            <person name="Hibbett D.S."/>
            <person name="Nagy L.G."/>
        </authorList>
    </citation>
    <scope>NUCLEOTIDE SEQUENCE [LARGE SCALE GENOMIC DNA]</scope>
    <source>
        <strain evidence="5 6">CBS 962.96</strain>
    </source>
</reference>
<evidence type="ECO:0000256" key="3">
    <source>
        <dbReference type="SAM" id="MobiDB-lite"/>
    </source>
</evidence>
<evidence type="ECO:0000256" key="2">
    <source>
        <dbReference type="ARBA" id="ARBA00023242"/>
    </source>
</evidence>
<feature type="compositionally biased region" description="Polar residues" evidence="3">
    <location>
        <begin position="337"/>
        <end position="393"/>
    </location>
</feature>
<comment type="subcellular location">
    <subcellularLocation>
        <location evidence="1">Nucleus</location>
    </subcellularLocation>
</comment>
<proteinExistence type="predicted"/>
<dbReference type="GO" id="GO:0006338">
    <property type="term" value="P:chromatin remodeling"/>
    <property type="evidence" value="ECO:0007669"/>
    <property type="project" value="UniProtKB-ARBA"/>
</dbReference>
<dbReference type="InterPro" id="IPR023779">
    <property type="entry name" value="Chromodomain_CS"/>
</dbReference>
<protein>
    <recommendedName>
        <fullName evidence="4">Chromo domain-containing protein</fullName>
    </recommendedName>
</protein>
<evidence type="ECO:0000259" key="4">
    <source>
        <dbReference type="PROSITE" id="PS50013"/>
    </source>
</evidence>
<feature type="compositionally biased region" description="Low complexity" evidence="3">
    <location>
        <begin position="290"/>
        <end position="310"/>
    </location>
</feature>
<feature type="region of interest" description="Disordered" evidence="3">
    <location>
        <begin position="269"/>
        <end position="502"/>
    </location>
</feature>
<dbReference type="CDD" id="cd18968">
    <property type="entry name" value="chromodomain"/>
    <property type="match status" value="1"/>
</dbReference>
<feature type="compositionally biased region" description="Polar residues" evidence="3">
    <location>
        <begin position="406"/>
        <end position="418"/>
    </location>
</feature>
<dbReference type="OrthoDB" id="433924at2759"/>
<dbReference type="EMBL" id="ML179403">
    <property type="protein sequence ID" value="THU88617.1"/>
    <property type="molecule type" value="Genomic_DNA"/>
</dbReference>
<feature type="region of interest" description="Disordered" evidence="3">
    <location>
        <begin position="102"/>
        <end position="253"/>
    </location>
</feature>
<dbReference type="GO" id="GO:0005634">
    <property type="term" value="C:nucleus"/>
    <property type="evidence" value="ECO:0007669"/>
    <property type="project" value="UniProtKB-SubCell"/>
</dbReference>
<gene>
    <name evidence="5" type="ORF">K435DRAFT_842139</name>
</gene>
<feature type="compositionally biased region" description="Low complexity" evidence="3">
    <location>
        <begin position="318"/>
        <end position="334"/>
    </location>
</feature>
<dbReference type="InterPro" id="IPR000953">
    <property type="entry name" value="Chromo/chromo_shadow_dom"/>
</dbReference>
<feature type="domain" description="Chromo" evidence="4">
    <location>
        <begin position="20"/>
        <end position="71"/>
    </location>
</feature>
<sequence length="1108" mass="124542">MARSKKRAKTEKVEESGEDFQVEVVTAARVTEEGEWEYHVKWHGYGSDEDSWEPDSNLGNCSRLLNSFWKEVGHDNEDYTPGYICTPSPEWIRKERKRAAKNFGYDRKGMEKRAEKEREQTRKAAKKADKEKTTDFMVEDPLPKKSVSSLKTRGKERSRTGTGSTEPVAESRQVSKKRKRNDAVLEASDSPSGSEDEVKKKQDTNLKPVQAKEAEVGKRPDKTSDKGKDHVQEPQHPETSSKNKDTKQQEVWSYPERQIILHMYCTQNDPSMLFSDGETVAPPSPKKDSASVSKSKKPSLTPLSIPKPTSKQNQIPTLSGAPSAGPSSAPLLPGRAGTQSASSTPKIPTKTPSFIQQSNSKEPSIASGSNLSTKQRLAQLALTPQNPREQLQGASRKGSLGGLNFKKQQSTGSSTSVQAPDSASHPSHSPTVRSPVVPQGPRPRTASWTHPLAPASTSPTDSRFPDPSTDTSFPENDFFFDEPQSTVTSKQVPDPKSPLAYPPVHWTSKDIEQEAESFLNNISLPGPSTSSMETSQAKAAPSRMSSLFLTQKIPKKWKWTGKIELHRGDETEVVCEQAILSDTTTVLPEGMPFLVAMPESTKTLQLHSFFPLDHLGSILLACKPAQQTARLSAEDDAGKQSLNKLATFMTCKQLCAFVPVILDKKLVAQMLFFPPSMTILLKFFQMPSEFNNGPLVAALLPWTLNTLEQPSEWLRPYKTQLADAQNLQIELQQNRPDTNFWQEELVPKRPVFKHAIRILQFPYWLHEYMSFADRTYCVWSDETKFKGKALETDLLQSILRKYKDAVPVPIDGQKSLKAVFIHVSSLSNLSKIPNLVSLRSQTVETMFILFGTSSYRSYHYRGGFQEIYPIGGVVTFTASALIEDPISILEKMDEIDEHPLWLGYIIPSVLGLAVRLFYGEDDPLAAFDRGKFVFNFLLTAIDEGKIALMRAPPDHPTCHLKSLPRDSIPRNLEDWEKFSEDLVHKDDQDQDQEGLTSMEWKSPTDDWVMGQTESILRGPRSTLEYCINEFQAQYANVPESRWHSDLEREISVDLGKMQVQPAIMHDYRRFVVLKAERDQHVESDRDGFEWVTCNAFKFNDQSDEIRTV</sequence>
<keyword evidence="2" id="KW-0539">Nucleus</keyword>
<feature type="compositionally biased region" description="Low complexity" evidence="3">
    <location>
        <begin position="419"/>
        <end position="430"/>
    </location>
</feature>
<organism evidence="5 6">
    <name type="scientific">Dendrothele bispora (strain CBS 962.96)</name>
    <dbReference type="NCBI Taxonomy" id="1314807"/>
    <lineage>
        <taxon>Eukaryota</taxon>
        <taxon>Fungi</taxon>
        <taxon>Dikarya</taxon>
        <taxon>Basidiomycota</taxon>
        <taxon>Agaricomycotina</taxon>
        <taxon>Agaricomycetes</taxon>
        <taxon>Agaricomycetidae</taxon>
        <taxon>Agaricales</taxon>
        <taxon>Agaricales incertae sedis</taxon>
        <taxon>Dendrothele</taxon>
    </lineage>
</organism>
<evidence type="ECO:0000313" key="5">
    <source>
        <dbReference type="EMBL" id="THU88617.1"/>
    </source>
</evidence>
<feature type="compositionally biased region" description="Basic and acidic residues" evidence="3">
    <location>
        <begin position="196"/>
        <end position="248"/>
    </location>
</feature>
<dbReference type="InterPro" id="IPR023780">
    <property type="entry name" value="Chromo_domain"/>
</dbReference>
<dbReference type="SMART" id="SM00298">
    <property type="entry name" value="CHROMO"/>
    <property type="match status" value="1"/>
</dbReference>
<dbReference type="Gene3D" id="2.40.50.40">
    <property type="match status" value="1"/>
</dbReference>
<keyword evidence="6" id="KW-1185">Reference proteome</keyword>
<name>A0A4S8LHT1_DENBC</name>
<dbReference type="Proteomes" id="UP000297245">
    <property type="component" value="Unassembled WGS sequence"/>
</dbReference>
<feature type="compositionally biased region" description="Basic and acidic residues" evidence="3">
    <location>
        <begin position="104"/>
        <end position="134"/>
    </location>
</feature>
<dbReference type="AlphaFoldDB" id="A0A4S8LHT1"/>
<dbReference type="PROSITE" id="PS50013">
    <property type="entry name" value="CHROMO_2"/>
    <property type="match status" value="1"/>
</dbReference>
<dbReference type="PROSITE" id="PS00598">
    <property type="entry name" value="CHROMO_1"/>
    <property type="match status" value="1"/>
</dbReference>
<dbReference type="Pfam" id="PF00385">
    <property type="entry name" value="Chromo"/>
    <property type="match status" value="1"/>
</dbReference>
<dbReference type="InterPro" id="IPR016197">
    <property type="entry name" value="Chromo-like_dom_sf"/>
</dbReference>
<dbReference type="SUPFAM" id="SSF54160">
    <property type="entry name" value="Chromo domain-like"/>
    <property type="match status" value="1"/>
</dbReference>
<evidence type="ECO:0000256" key="1">
    <source>
        <dbReference type="ARBA" id="ARBA00004123"/>
    </source>
</evidence>
<evidence type="ECO:0000313" key="6">
    <source>
        <dbReference type="Proteomes" id="UP000297245"/>
    </source>
</evidence>